<dbReference type="RefSeq" id="WP_217064964.1">
    <property type="nucleotide sequence ID" value="NZ_JAHQCS010000057.1"/>
</dbReference>
<proteinExistence type="predicted"/>
<dbReference type="Pfam" id="PF05133">
    <property type="entry name" value="SPP1_portal"/>
    <property type="match status" value="1"/>
</dbReference>
<dbReference type="InterPro" id="IPR006432">
    <property type="entry name" value="Phage_portal_A118-type"/>
</dbReference>
<dbReference type="NCBIfam" id="TIGR01542">
    <property type="entry name" value="A118_put_portal"/>
    <property type="match status" value="1"/>
</dbReference>
<dbReference type="PIRSF" id="PIRSF011911">
    <property type="entry name" value="A118_put_portal"/>
    <property type="match status" value="1"/>
</dbReference>
<dbReference type="EMBL" id="JAHQCS010000057">
    <property type="protein sequence ID" value="MBU9711073.1"/>
    <property type="molecule type" value="Genomic_DNA"/>
</dbReference>
<dbReference type="Proteomes" id="UP000784880">
    <property type="component" value="Unassembled WGS sequence"/>
</dbReference>
<dbReference type="InterPro" id="IPR021145">
    <property type="entry name" value="Portal_protein_SPP1_Gp6-like"/>
</dbReference>
<organism evidence="1 2">
    <name type="scientific">Evansella tamaricis</name>
    <dbReference type="NCBI Taxonomy" id="2069301"/>
    <lineage>
        <taxon>Bacteria</taxon>
        <taxon>Bacillati</taxon>
        <taxon>Bacillota</taxon>
        <taxon>Bacilli</taxon>
        <taxon>Bacillales</taxon>
        <taxon>Bacillaceae</taxon>
        <taxon>Evansella</taxon>
    </lineage>
</organism>
<protein>
    <submittedName>
        <fullName evidence="1">Phage portal protein</fullName>
    </submittedName>
</protein>
<sequence>MFRNLISKLKGVLARMGLIKGLKKVTDLKDVITTDEFYVHLSKWIAIYKGYHPDWHDLKYTTLNGRKKRRMRSMRMGKVVASEMANLVFNEKCSISIGSKNGGTDEFEKNILNVLSKNAFYKKFQDFLEFMFAMGGMVIKAYVIDDKIKLSYVTADCFIPVADDGRQITEGIFVNESRKGDKYYTHLEWHLWENGVYVVRNELYESHQKGELGVKIPLDTLYQGLEEEVTIQGLKRSLFVYFKPNIANSVDLDSKLGIPLFADALDTLYSLDTAFDSFNREFRLGKKRITVPTSAIQTVVDEHGMMHRYFDADDEVYEAFNFEGDKQEAKEHVTTLRVDEHISAINTLLEILAFQTGFSPGTFTFDGQGLKTATEVVSENSKTYRSRSGHITLVEEGLKDLIQVIADLGALYDLFTVPTDFETKANFDDSIAEDRDTNATYWIKLVQNEVASKLQAIMKIQKVTEEDAVKILNQIKSENQTVGADQVDWFGSDG</sequence>
<evidence type="ECO:0000313" key="2">
    <source>
        <dbReference type="Proteomes" id="UP000784880"/>
    </source>
</evidence>
<reference evidence="1 2" key="1">
    <citation type="submission" date="2021-06" db="EMBL/GenBank/DDBJ databases">
        <title>Bacillus sp. RD4P76, an endophyte from a halophyte.</title>
        <authorList>
            <person name="Sun J.-Q."/>
        </authorList>
    </citation>
    <scope>NUCLEOTIDE SEQUENCE [LARGE SCALE GENOMIC DNA]</scope>
    <source>
        <strain evidence="1 2">CGMCC 1.15917</strain>
    </source>
</reference>
<comment type="caution">
    <text evidence="1">The sequence shown here is derived from an EMBL/GenBank/DDBJ whole genome shotgun (WGS) entry which is preliminary data.</text>
</comment>
<accession>A0ABS6JBL8</accession>
<gene>
    <name evidence="1" type="ORF">KS419_04890</name>
</gene>
<name>A0ABS6JBL8_9BACI</name>
<keyword evidence="2" id="KW-1185">Reference proteome</keyword>
<evidence type="ECO:0000313" key="1">
    <source>
        <dbReference type="EMBL" id="MBU9711073.1"/>
    </source>
</evidence>